<keyword evidence="2" id="KW-1185">Reference proteome</keyword>
<dbReference type="Proteomes" id="UP001221208">
    <property type="component" value="Unassembled WGS sequence"/>
</dbReference>
<gene>
    <name evidence="1" type="ORF">OIK44_07305</name>
</gene>
<evidence type="ECO:0000313" key="2">
    <source>
        <dbReference type="Proteomes" id="UP001221208"/>
    </source>
</evidence>
<accession>A0ABT5JYX1</accession>
<dbReference type="EMBL" id="JAQQXR010000002">
    <property type="protein sequence ID" value="MDC8757390.1"/>
    <property type="molecule type" value="Genomic_DNA"/>
</dbReference>
<dbReference type="RefSeq" id="WP_273670067.1">
    <property type="nucleotide sequence ID" value="NZ_JAQQXR010000002.1"/>
</dbReference>
<comment type="caution">
    <text evidence="1">The sequence shown here is derived from an EMBL/GenBank/DDBJ whole genome shotgun (WGS) entry which is preliminary data.</text>
</comment>
<evidence type="ECO:0000313" key="1">
    <source>
        <dbReference type="EMBL" id="MDC8757390.1"/>
    </source>
</evidence>
<proteinExistence type="predicted"/>
<name>A0ABT5JYX1_9BURK</name>
<sequence>MLQANEIQQRFNTIQQAIGQASQACSAERNLPSELRDCIQRLDRQSDLAQEAIQSRDEMRIRKVVDDLEQLGDRAKQVCGSDAKLTPQMKNAVLRVHDELSELKHQLH</sequence>
<protein>
    <submittedName>
        <fullName evidence="1">Uncharacterized protein</fullName>
    </submittedName>
</protein>
<reference evidence="1 2" key="1">
    <citation type="submission" date="2022-10" db="EMBL/GenBank/DDBJ databases">
        <title>Janthinobacterium sp. hw3 Genome sequencing.</title>
        <authorList>
            <person name="Park S."/>
        </authorList>
    </citation>
    <scope>NUCLEOTIDE SEQUENCE [LARGE SCALE GENOMIC DNA]</scope>
    <source>
        <strain evidence="2">hw3</strain>
    </source>
</reference>
<organism evidence="1 2">
    <name type="scientific">Janthinobacterium fluminis</name>
    <dbReference type="NCBI Taxonomy" id="2987524"/>
    <lineage>
        <taxon>Bacteria</taxon>
        <taxon>Pseudomonadati</taxon>
        <taxon>Pseudomonadota</taxon>
        <taxon>Betaproteobacteria</taxon>
        <taxon>Burkholderiales</taxon>
        <taxon>Oxalobacteraceae</taxon>
        <taxon>Janthinobacterium</taxon>
    </lineage>
</organism>